<dbReference type="STRING" id="1353952.A0A165HR02"/>
<dbReference type="CDD" id="cd23767">
    <property type="entry name" value="IQCD"/>
    <property type="match status" value="1"/>
</dbReference>
<reference evidence="2 3" key="1">
    <citation type="journal article" date="2016" name="Mol. Biol. Evol.">
        <title>Comparative Genomics of Early-Diverging Mushroom-Forming Fungi Provides Insights into the Origins of Lignocellulose Decay Capabilities.</title>
        <authorList>
            <person name="Nagy L.G."/>
            <person name="Riley R."/>
            <person name="Tritt A."/>
            <person name="Adam C."/>
            <person name="Daum C."/>
            <person name="Floudas D."/>
            <person name="Sun H."/>
            <person name="Yadav J.S."/>
            <person name="Pangilinan J."/>
            <person name="Larsson K.H."/>
            <person name="Matsuura K."/>
            <person name="Barry K."/>
            <person name="Labutti K."/>
            <person name="Kuo R."/>
            <person name="Ohm R.A."/>
            <person name="Bhattacharya S.S."/>
            <person name="Shirouzu T."/>
            <person name="Yoshinaga Y."/>
            <person name="Martin F.M."/>
            <person name="Grigoriev I.V."/>
            <person name="Hibbett D.S."/>
        </authorList>
    </citation>
    <scope>NUCLEOTIDE SEQUENCE [LARGE SCALE GENOMIC DNA]</scope>
    <source>
        <strain evidence="2 3">HHB12733</strain>
    </source>
</reference>
<feature type="compositionally biased region" description="Basic and acidic residues" evidence="1">
    <location>
        <begin position="32"/>
        <end position="43"/>
    </location>
</feature>
<feature type="compositionally biased region" description="Polar residues" evidence="1">
    <location>
        <begin position="18"/>
        <end position="27"/>
    </location>
</feature>
<name>A0A165HR02_9BASI</name>
<dbReference type="Proteomes" id="UP000076842">
    <property type="component" value="Unassembled WGS sequence"/>
</dbReference>
<keyword evidence="3" id="KW-1185">Reference proteome</keyword>
<proteinExistence type="predicted"/>
<feature type="region of interest" description="Disordered" evidence="1">
    <location>
        <begin position="14"/>
        <end position="43"/>
    </location>
</feature>
<accession>A0A165HR02</accession>
<organism evidence="2 3">
    <name type="scientific">Calocera cornea HHB12733</name>
    <dbReference type="NCBI Taxonomy" id="1353952"/>
    <lineage>
        <taxon>Eukaryota</taxon>
        <taxon>Fungi</taxon>
        <taxon>Dikarya</taxon>
        <taxon>Basidiomycota</taxon>
        <taxon>Agaricomycotina</taxon>
        <taxon>Dacrymycetes</taxon>
        <taxon>Dacrymycetales</taxon>
        <taxon>Dacrymycetaceae</taxon>
        <taxon>Calocera</taxon>
    </lineage>
</organism>
<evidence type="ECO:0000313" key="3">
    <source>
        <dbReference type="Proteomes" id="UP000076842"/>
    </source>
</evidence>
<gene>
    <name evidence="2" type="ORF">CALCODRAFT_181013</name>
</gene>
<evidence type="ECO:0000313" key="2">
    <source>
        <dbReference type="EMBL" id="KZT59623.1"/>
    </source>
</evidence>
<dbReference type="EMBL" id="KV423938">
    <property type="protein sequence ID" value="KZT59623.1"/>
    <property type="molecule type" value="Genomic_DNA"/>
</dbReference>
<protein>
    <submittedName>
        <fullName evidence="2">Uncharacterized protein</fullName>
    </submittedName>
</protein>
<dbReference type="AlphaFoldDB" id="A0A165HR02"/>
<sequence length="202" mass="22407">MAYSFEGHNRRNIDLAGSSRSSTSTAVLGSAREARLAREEQRRKERAATQVQKVWRGRKQAQAWREYCASVWEQTGSVANLVGSLGPGDEERLVQWCGQFQRSGFAVVKDIPPERALHYLQAISFRLMSVACAQPLSPNASTMLFTLVTLTTVTKAISSFPDLARTILRHLLERDFYARLASAYQRIVRNSGTSASLALADG</sequence>
<evidence type="ECO:0000256" key="1">
    <source>
        <dbReference type="SAM" id="MobiDB-lite"/>
    </source>
</evidence>
<dbReference type="InParanoid" id="A0A165HR02"/>